<proteinExistence type="predicted"/>
<sequence>VTKDHDDEKDDHTEAGHEKKGHAKKDHDDDHESDDHEEDNKNDDHEKMEAQYKERAIKIITEDNNYVAVKGLEIGEEYVSDKSFYVKSLILKSSMGDGHGH</sequence>
<evidence type="ECO:0000256" key="1">
    <source>
        <dbReference type="SAM" id="MobiDB-lite"/>
    </source>
</evidence>
<accession>A0ABQ5KYA6</accession>
<dbReference type="Proteomes" id="UP001057375">
    <property type="component" value="Unassembled WGS sequence"/>
</dbReference>
<feature type="non-terminal residue" evidence="2">
    <location>
        <position position="1"/>
    </location>
</feature>
<reference evidence="2" key="1">
    <citation type="submission" date="2022-03" db="EMBL/GenBank/DDBJ databases">
        <title>Draft genome sequence of Aduncisulcus paluster, a free-living microaerophilic Fornicata.</title>
        <authorList>
            <person name="Yuyama I."/>
            <person name="Kume K."/>
            <person name="Tamura T."/>
            <person name="Inagaki Y."/>
            <person name="Hashimoto T."/>
        </authorList>
    </citation>
    <scope>NUCLEOTIDE SEQUENCE</scope>
    <source>
        <strain evidence="2">NY0171</strain>
    </source>
</reference>
<feature type="compositionally biased region" description="Basic and acidic residues" evidence="1">
    <location>
        <begin position="1"/>
        <end position="18"/>
    </location>
</feature>
<keyword evidence="3" id="KW-1185">Reference proteome</keyword>
<organism evidence="2 3">
    <name type="scientific">Aduncisulcus paluster</name>
    <dbReference type="NCBI Taxonomy" id="2918883"/>
    <lineage>
        <taxon>Eukaryota</taxon>
        <taxon>Metamonada</taxon>
        <taxon>Carpediemonas-like organisms</taxon>
        <taxon>Aduncisulcus</taxon>
    </lineage>
</organism>
<comment type="caution">
    <text evidence="2">The sequence shown here is derived from an EMBL/GenBank/DDBJ whole genome shotgun (WGS) entry which is preliminary data.</text>
</comment>
<dbReference type="EMBL" id="BQXS01004573">
    <property type="protein sequence ID" value="GKT37422.1"/>
    <property type="molecule type" value="Genomic_DNA"/>
</dbReference>
<gene>
    <name evidence="2" type="ORF">ADUPG1_003360</name>
</gene>
<name>A0ABQ5KYA6_9EUKA</name>
<evidence type="ECO:0000313" key="3">
    <source>
        <dbReference type="Proteomes" id="UP001057375"/>
    </source>
</evidence>
<feature type="compositionally biased region" description="Basic and acidic residues" evidence="1">
    <location>
        <begin position="25"/>
        <end position="50"/>
    </location>
</feature>
<feature type="region of interest" description="Disordered" evidence="1">
    <location>
        <begin position="1"/>
        <end position="50"/>
    </location>
</feature>
<protein>
    <submittedName>
        <fullName evidence="2">Uncharacterized protein</fullName>
    </submittedName>
</protein>
<evidence type="ECO:0000313" key="2">
    <source>
        <dbReference type="EMBL" id="GKT37422.1"/>
    </source>
</evidence>